<dbReference type="EMBL" id="VTAV01000003">
    <property type="protein sequence ID" value="TYR36976.1"/>
    <property type="molecule type" value="Genomic_DNA"/>
</dbReference>
<sequence>MKIFFVNLGKLATGVLLALGTIFAAGCAKDDKGPQQEEGTRLVVRIAGINEGAEALASKAKASSNSRSLANQPKTKLIQTGAFDVLISTDDKTEPKSKRALGRLRSASSGSGAFRGEAMPQGYTYRIFLYKEDGTFVHSEQFNSGTAGSIPLSKGESYSWYTVSCNNADPVADRDANNHVALPQGEDILYAKGSFSVSTEPGDVVVPLDITFSHRLTRVEIELNTMGMFAPMQSAAIEVKGLHLVPQGMDIVSGDFVGEDEQDLTIDYSTFVDVDEHGDRKVVYAYLGGNTTEEIEVNVSQLQIQLDNGETRNFGDATLSHRFLPEPGMNQRVRMGFVESPQWLDIYGQGRVYWARSNLYYQEGHNPYRFYPLNALRDDSQGYFSFKGHLPLQLADKNNSKDPCALVYPAGLWKQPSLEDIRMLTNAEVLVSNILNGTVDHLVPGTTSNASETPTFIRYNQSFGTPPPSEVYPEENDKITAFKNGIGVSTTPFGGGVHDISFGGTYSMDAGFWTHESGLDLLESGAQQLGAWAYHGRTRYDVNGARSASGNRSVDLINEINVGGRDLLTSVFMNVRCVRDSTWDPETPGYDPNPDLSNL</sequence>
<feature type="chain" id="PRO_5022981829" description="Fimbrillin-like protein" evidence="1">
    <location>
        <begin position="25"/>
        <end position="599"/>
    </location>
</feature>
<accession>A0A5D4H847</accession>
<evidence type="ECO:0000313" key="3">
    <source>
        <dbReference type="Proteomes" id="UP000322362"/>
    </source>
</evidence>
<evidence type="ECO:0008006" key="4">
    <source>
        <dbReference type="Google" id="ProtNLM"/>
    </source>
</evidence>
<dbReference type="AlphaFoldDB" id="A0A5D4H847"/>
<evidence type="ECO:0000256" key="1">
    <source>
        <dbReference type="SAM" id="SignalP"/>
    </source>
</evidence>
<dbReference type="PROSITE" id="PS51257">
    <property type="entry name" value="PROKAR_LIPOPROTEIN"/>
    <property type="match status" value="1"/>
</dbReference>
<organism evidence="2 3">
    <name type="scientific">Sphingobacterium phlebotomi</name>
    <dbReference type="NCBI Taxonomy" id="2605433"/>
    <lineage>
        <taxon>Bacteria</taxon>
        <taxon>Pseudomonadati</taxon>
        <taxon>Bacteroidota</taxon>
        <taxon>Sphingobacteriia</taxon>
        <taxon>Sphingobacteriales</taxon>
        <taxon>Sphingobacteriaceae</taxon>
        <taxon>Sphingobacterium</taxon>
    </lineage>
</organism>
<protein>
    <recommendedName>
        <fullName evidence="4">Fimbrillin-like protein</fullName>
    </recommendedName>
</protein>
<keyword evidence="3" id="KW-1185">Reference proteome</keyword>
<proteinExistence type="predicted"/>
<name>A0A5D4H847_9SPHI</name>
<evidence type="ECO:0000313" key="2">
    <source>
        <dbReference type="EMBL" id="TYR36976.1"/>
    </source>
</evidence>
<comment type="caution">
    <text evidence="2">The sequence shown here is derived from an EMBL/GenBank/DDBJ whole genome shotgun (WGS) entry which is preliminary data.</text>
</comment>
<gene>
    <name evidence="2" type="ORF">FXV77_07320</name>
</gene>
<dbReference type="Proteomes" id="UP000322362">
    <property type="component" value="Unassembled WGS sequence"/>
</dbReference>
<reference evidence="2 3" key="1">
    <citation type="submission" date="2019-08" db="EMBL/GenBank/DDBJ databases">
        <title>Phlebobacter frassis gen. nov. sp. nov., a new member of family Sphingobacteriaceae isolated from sand fly rearing media.</title>
        <authorList>
            <person name="Kakumanu M.L."/>
            <person name="Marayati B.F."/>
            <person name="Wada-Katsumata A."/>
            <person name="Wasserberg G."/>
            <person name="Schal C."/>
            <person name="Apperson C.S."/>
            <person name="Ponnusamy L."/>
        </authorList>
    </citation>
    <scope>NUCLEOTIDE SEQUENCE [LARGE SCALE GENOMIC DNA]</scope>
    <source>
        <strain evidence="2 3">SSI9</strain>
    </source>
</reference>
<keyword evidence="1" id="KW-0732">Signal</keyword>
<dbReference type="RefSeq" id="WP_148918563.1">
    <property type="nucleotide sequence ID" value="NZ_VTAV01000003.1"/>
</dbReference>
<feature type="signal peptide" evidence="1">
    <location>
        <begin position="1"/>
        <end position="24"/>
    </location>
</feature>